<dbReference type="EMBL" id="VBAI01000180">
    <property type="protein sequence ID" value="TMJ08788.1"/>
    <property type="molecule type" value="Genomic_DNA"/>
</dbReference>
<keyword evidence="3 4" id="KW-0658">Purine biosynthesis</keyword>
<proteinExistence type="inferred from homology"/>
<evidence type="ECO:0000256" key="5">
    <source>
        <dbReference type="SAM" id="MobiDB-lite"/>
    </source>
</evidence>
<accession>A0A537LL95</accession>
<feature type="domain" description="Formyl transferase N-terminal" evidence="6">
    <location>
        <begin position="53"/>
        <end position="237"/>
    </location>
</feature>
<dbReference type="Pfam" id="PF00551">
    <property type="entry name" value="Formyl_trans_N"/>
    <property type="match status" value="1"/>
</dbReference>
<reference evidence="7 8" key="1">
    <citation type="journal article" date="2019" name="Nat. Microbiol.">
        <title>Mediterranean grassland soil C-N compound turnover is dependent on rainfall and depth, and is mediated by genomically divergent microorganisms.</title>
        <authorList>
            <person name="Diamond S."/>
            <person name="Andeer P.F."/>
            <person name="Li Z."/>
            <person name="Crits-Christoph A."/>
            <person name="Burstein D."/>
            <person name="Anantharaman K."/>
            <person name="Lane K.R."/>
            <person name="Thomas B.C."/>
            <person name="Pan C."/>
            <person name="Northen T.R."/>
            <person name="Banfield J.F."/>
        </authorList>
    </citation>
    <scope>NUCLEOTIDE SEQUENCE [LARGE SCALE GENOMIC DNA]</scope>
    <source>
        <strain evidence="7">NP_1</strain>
    </source>
</reference>
<dbReference type="Gene3D" id="3.40.50.170">
    <property type="entry name" value="Formyl transferase, N-terminal domain"/>
    <property type="match status" value="1"/>
</dbReference>
<dbReference type="InterPro" id="IPR036477">
    <property type="entry name" value="Formyl_transf_N_sf"/>
</dbReference>
<dbReference type="InterPro" id="IPR002376">
    <property type="entry name" value="Formyl_transf_N"/>
</dbReference>
<organism evidence="7 8">
    <name type="scientific">Candidatus Segetimicrobium genomatis</name>
    <dbReference type="NCBI Taxonomy" id="2569760"/>
    <lineage>
        <taxon>Bacteria</taxon>
        <taxon>Bacillati</taxon>
        <taxon>Candidatus Sysuimicrobiota</taxon>
        <taxon>Candidatus Sysuimicrobiia</taxon>
        <taxon>Candidatus Sysuimicrobiales</taxon>
        <taxon>Candidatus Segetimicrobiaceae</taxon>
        <taxon>Candidatus Segetimicrobium</taxon>
    </lineage>
</organism>
<evidence type="ECO:0000256" key="3">
    <source>
        <dbReference type="ARBA" id="ARBA00022755"/>
    </source>
</evidence>
<dbReference type="CDD" id="cd08645">
    <property type="entry name" value="FMT_core_GART"/>
    <property type="match status" value="1"/>
</dbReference>
<dbReference type="HAMAP" id="MF_01930">
    <property type="entry name" value="PurN"/>
    <property type="match status" value="1"/>
</dbReference>
<dbReference type="GO" id="GO:0004644">
    <property type="term" value="F:phosphoribosylglycinamide formyltransferase activity"/>
    <property type="evidence" value="ECO:0007669"/>
    <property type="project" value="UniProtKB-UniRule"/>
</dbReference>
<dbReference type="PANTHER" id="PTHR43369:SF2">
    <property type="entry name" value="PHOSPHORIBOSYLGLYCINAMIDE FORMYLTRANSFERASE"/>
    <property type="match status" value="1"/>
</dbReference>
<protein>
    <recommendedName>
        <fullName evidence="4">Phosphoribosylglycinamide formyltransferase</fullName>
        <ecNumber evidence="4">2.1.2.2</ecNumber>
    </recommendedName>
    <alternativeName>
        <fullName evidence="4">5'-phosphoribosylglycinamide transformylase</fullName>
    </alternativeName>
    <alternativeName>
        <fullName evidence="4">GAR transformylase</fullName>
        <shortName evidence="4">GART</shortName>
    </alternativeName>
</protein>
<dbReference type="Proteomes" id="UP000315217">
    <property type="component" value="Unassembled WGS sequence"/>
</dbReference>
<feature type="region of interest" description="Disordered" evidence="5">
    <location>
        <begin position="1"/>
        <end position="41"/>
    </location>
</feature>
<sequence length="264" mass="28591">MDYWRDCSGRTGSGRALTNGNAETRKRGNATQHGTDHPGFRDSAIPRLRDAVRIGVLVSGHGTNLQAILDACARGEILGRVAVVVSSNPKADALERARRAGIPAVALTPRSFPDRATHDARLIEVLQAHDVSLVCLAGFLRILTPAFIEQFRGRIMNIHPALLPAFGGVGMYGAHVHEAVLARGVKVSGCTVHFVDENPDGGPIILQAVVHVRDDDSVESLAARIAEVEHRLYPLAIRLFAEGRLHTHGKHVQIARDAYELVRS</sequence>
<comment type="catalytic activity">
    <reaction evidence="4">
        <text>N(1)-(5-phospho-beta-D-ribosyl)glycinamide + (6R)-10-formyltetrahydrofolate = N(2)-formyl-N(1)-(5-phospho-beta-D-ribosyl)glycinamide + (6S)-5,6,7,8-tetrahydrofolate + H(+)</text>
        <dbReference type="Rhea" id="RHEA:15053"/>
        <dbReference type="ChEBI" id="CHEBI:15378"/>
        <dbReference type="ChEBI" id="CHEBI:57453"/>
        <dbReference type="ChEBI" id="CHEBI:143788"/>
        <dbReference type="ChEBI" id="CHEBI:147286"/>
        <dbReference type="ChEBI" id="CHEBI:195366"/>
        <dbReference type="EC" id="2.1.2.2"/>
    </reaction>
</comment>
<dbReference type="PANTHER" id="PTHR43369">
    <property type="entry name" value="PHOSPHORIBOSYLGLYCINAMIDE FORMYLTRANSFERASE"/>
    <property type="match status" value="1"/>
</dbReference>
<dbReference type="UniPathway" id="UPA00074">
    <property type="reaction ID" value="UER00126"/>
</dbReference>
<dbReference type="EC" id="2.1.2.2" evidence="4"/>
<comment type="similarity">
    <text evidence="4">Belongs to the GART family.</text>
</comment>
<evidence type="ECO:0000313" key="7">
    <source>
        <dbReference type="EMBL" id="TMJ08788.1"/>
    </source>
</evidence>
<comment type="function">
    <text evidence="4">Catalyzes the transfer of a formyl group from 10-formyltetrahydrofolate to 5-phospho-ribosyl-glycinamide (GAR), producing 5-phospho-ribosyl-N-formylglycinamide (FGAR) and tetrahydrofolate.</text>
</comment>
<name>A0A537LL95_9BACT</name>
<feature type="binding site" evidence="4">
    <location>
        <position position="115"/>
    </location>
    <ligand>
        <name>(6R)-10-formyltetrahydrofolate</name>
        <dbReference type="ChEBI" id="CHEBI:195366"/>
    </ligand>
</feature>
<gene>
    <name evidence="4" type="primary">purN</name>
    <name evidence="7" type="ORF">E6G98_11310</name>
</gene>
<feature type="binding site" evidence="4">
    <location>
        <begin position="140"/>
        <end position="143"/>
    </location>
    <ligand>
        <name>(6R)-10-formyltetrahydrofolate</name>
        <dbReference type="ChEBI" id="CHEBI:195366"/>
    </ligand>
</feature>
<feature type="site" description="Raises pKa of active site His" evidence="4">
    <location>
        <position position="200"/>
    </location>
</feature>
<feature type="active site" description="Proton donor" evidence="4">
    <location>
        <position position="159"/>
    </location>
</feature>
<feature type="binding site" evidence="4">
    <location>
        <position position="157"/>
    </location>
    <ligand>
        <name>(6R)-10-formyltetrahydrofolate</name>
        <dbReference type="ChEBI" id="CHEBI:195366"/>
    </ligand>
</feature>
<evidence type="ECO:0000313" key="8">
    <source>
        <dbReference type="Proteomes" id="UP000315217"/>
    </source>
</evidence>
<dbReference type="SUPFAM" id="SSF53328">
    <property type="entry name" value="Formyltransferase"/>
    <property type="match status" value="1"/>
</dbReference>
<dbReference type="GO" id="GO:0006189">
    <property type="term" value="P:'de novo' IMP biosynthetic process"/>
    <property type="evidence" value="ECO:0007669"/>
    <property type="project" value="UniProtKB-UniRule"/>
</dbReference>
<dbReference type="GO" id="GO:0005737">
    <property type="term" value="C:cytoplasm"/>
    <property type="evidence" value="ECO:0007669"/>
    <property type="project" value="TreeGrafter"/>
</dbReference>
<evidence type="ECO:0000256" key="2">
    <source>
        <dbReference type="ARBA" id="ARBA00022679"/>
    </source>
</evidence>
<evidence type="ECO:0000256" key="1">
    <source>
        <dbReference type="ARBA" id="ARBA00005054"/>
    </source>
</evidence>
<feature type="binding site" evidence="4">
    <location>
        <begin position="62"/>
        <end position="64"/>
    </location>
    <ligand>
        <name>N(1)-(5-phospho-beta-D-ribosyl)glycinamide</name>
        <dbReference type="ChEBI" id="CHEBI:143788"/>
    </ligand>
</feature>
<evidence type="ECO:0000256" key="4">
    <source>
        <dbReference type="HAMAP-Rule" id="MF_01930"/>
    </source>
</evidence>
<dbReference type="InterPro" id="IPR004607">
    <property type="entry name" value="GART"/>
</dbReference>
<comment type="pathway">
    <text evidence="1 4">Purine metabolism; IMP biosynthesis via de novo pathway; N(2)-formyl-N(1)-(5-phospho-D-ribosyl)glycinamide from N(1)-(5-phospho-D-ribosyl)glycinamide (10-formyl THF route): step 1/1.</text>
</comment>
<keyword evidence="2 4" id="KW-0808">Transferase</keyword>
<dbReference type="PIRSF" id="PIRSF036480">
    <property type="entry name" value="FormyFH4_hydr"/>
    <property type="match status" value="1"/>
</dbReference>
<evidence type="ECO:0000259" key="6">
    <source>
        <dbReference type="Pfam" id="PF00551"/>
    </source>
</evidence>
<dbReference type="AlphaFoldDB" id="A0A537LL95"/>
<comment type="caution">
    <text evidence="7">The sequence shown here is derived from an EMBL/GenBank/DDBJ whole genome shotgun (WGS) entry which is preliminary data.</text>
</comment>
<dbReference type="NCBIfam" id="TIGR00639">
    <property type="entry name" value="PurN"/>
    <property type="match status" value="1"/>
</dbReference>